<evidence type="ECO:0000313" key="1">
    <source>
        <dbReference type="EMBL" id="SIS95667.1"/>
    </source>
</evidence>
<proteinExistence type="predicted"/>
<keyword evidence="2" id="KW-1185">Reference proteome</keyword>
<organism evidence="1 2">
    <name type="scientific">Kaistella chaponensis</name>
    <dbReference type="NCBI Taxonomy" id="713588"/>
    <lineage>
        <taxon>Bacteria</taxon>
        <taxon>Pseudomonadati</taxon>
        <taxon>Bacteroidota</taxon>
        <taxon>Flavobacteriia</taxon>
        <taxon>Flavobacteriales</taxon>
        <taxon>Weeksellaceae</taxon>
        <taxon>Chryseobacterium group</taxon>
        <taxon>Kaistella</taxon>
    </lineage>
</organism>
<dbReference type="Proteomes" id="UP000185839">
    <property type="component" value="Unassembled WGS sequence"/>
</dbReference>
<dbReference type="STRING" id="713588.SAMN05421789_11344"/>
<name>A0A1N7NBC7_9FLAO</name>
<dbReference type="PROSITE" id="PS51257">
    <property type="entry name" value="PROKAR_LIPOPROTEIN"/>
    <property type="match status" value="1"/>
</dbReference>
<protein>
    <submittedName>
        <fullName evidence="1">Uncharacterized protein</fullName>
    </submittedName>
</protein>
<reference evidence="2" key="1">
    <citation type="submission" date="2017-01" db="EMBL/GenBank/DDBJ databases">
        <authorList>
            <person name="Varghese N."/>
            <person name="Submissions S."/>
        </authorList>
    </citation>
    <scope>NUCLEOTIDE SEQUENCE [LARGE SCALE GENOMIC DNA]</scope>
    <source>
        <strain evidence="2">DSM 23145</strain>
    </source>
</reference>
<evidence type="ECO:0000313" key="2">
    <source>
        <dbReference type="Proteomes" id="UP000185839"/>
    </source>
</evidence>
<sequence length="137" mass="15402">MHINSKILFFCFILVLFLVPNFIFGCAINSQADKVEKSSVALEFRQSSAELQPECSSGDCEDECCHPKSHQCSTGDCSGNCSGNTCSSFQYSVLADSNKFQNSQNKFDFTSKRSQFYYLNPFYSNGFHTIWQPPKIG</sequence>
<gene>
    <name evidence="1" type="ORF">SAMN05421789_11344</name>
</gene>
<dbReference type="EMBL" id="FTOI01000013">
    <property type="protein sequence ID" value="SIS95667.1"/>
    <property type="molecule type" value="Genomic_DNA"/>
</dbReference>
<accession>A0A1N7NBC7</accession>
<dbReference type="AlphaFoldDB" id="A0A1N7NBC7"/>